<proteinExistence type="inferred from homology"/>
<evidence type="ECO:0000256" key="4">
    <source>
        <dbReference type="ARBA" id="ARBA00022452"/>
    </source>
</evidence>
<dbReference type="InterPro" id="IPR003423">
    <property type="entry name" value="OMP_efflux"/>
</dbReference>
<evidence type="ECO:0000256" key="5">
    <source>
        <dbReference type="ARBA" id="ARBA00022692"/>
    </source>
</evidence>
<dbReference type="Proteomes" id="UP000199309">
    <property type="component" value="Unassembled WGS sequence"/>
</dbReference>
<keyword evidence="11" id="KW-1185">Reference proteome</keyword>
<dbReference type="GO" id="GO:0015562">
    <property type="term" value="F:efflux transmembrane transporter activity"/>
    <property type="evidence" value="ECO:0007669"/>
    <property type="project" value="InterPro"/>
</dbReference>
<feature type="signal peptide" evidence="9">
    <location>
        <begin position="1"/>
        <end position="25"/>
    </location>
</feature>
<gene>
    <name evidence="10" type="ORF">SAMN05660299_01129</name>
</gene>
<dbReference type="RefSeq" id="WP_091649114.1">
    <property type="nucleotide sequence ID" value="NZ_FNHQ01000009.1"/>
</dbReference>
<feature type="coiled-coil region" evidence="8">
    <location>
        <begin position="315"/>
        <end position="367"/>
    </location>
</feature>
<name>A0A1G9UAR3_9FIRM</name>
<dbReference type="Pfam" id="PF02321">
    <property type="entry name" value="OEP"/>
    <property type="match status" value="2"/>
</dbReference>
<evidence type="ECO:0000256" key="9">
    <source>
        <dbReference type="SAM" id="SignalP"/>
    </source>
</evidence>
<evidence type="ECO:0000256" key="7">
    <source>
        <dbReference type="ARBA" id="ARBA00023237"/>
    </source>
</evidence>
<evidence type="ECO:0000256" key="8">
    <source>
        <dbReference type="SAM" id="Coils"/>
    </source>
</evidence>
<protein>
    <submittedName>
        <fullName evidence="10">Outer membrane protein TolC</fullName>
    </submittedName>
</protein>
<keyword evidence="4" id="KW-1134">Transmembrane beta strand</keyword>
<dbReference type="SUPFAM" id="SSF56954">
    <property type="entry name" value="Outer membrane efflux proteins (OEP)"/>
    <property type="match status" value="1"/>
</dbReference>
<evidence type="ECO:0000256" key="1">
    <source>
        <dbReference type="ARBA" id="ARBA00004442"/>
    </source>
</evidence>
<keyword evidence="9" id="KW-0732">Signal</keyword>
<dbReference type="GO" id="GO:1990281">
    <property type="term" value="C:efflux pump complex"/>
    <property type="evidence" value="ECO:0007669"/>
    <property type="project" value="TreeGrafter"/>
</dbReference>
<dbReference type="Gene3D" id="1.20.1600.10">
    <property type="entry name" value="Outer membrane efflux proteins (OEP)"/>
    <property type="match status" value="1"/>
</dbReference>
<organism evidence="10 11">
    <name type="scientific">Megasphaera paucivorans</name>
    <dbReference type="NCBI Taxonomy" id="349095"/>
    <lineage>
        <taxon>Bacteria</taxon>
        <taxon>Bacillati</taxon>
        <taxon>Bacillota</taxon>
        <taxon>Negativicutes</taxon>
        <taxon>Veillonellales</taxon>
        <taxon>Veillonellaceae</taxon>
        <taxon>Megasphaera</taxon>
    </lineage>
</organism>
<dbReference type="PIRSF" id="PIRSF001892">
    <property type="entry name" value="CyaE"/>
    <property type="match status" value="1"/>
</dbReference>
<reference evidence="10 11" key="1">
    <citation type="submission" date="2016-10" db="EMBL/GenBank/DDBJ databases">
        <authorList>
            <person name="de Groot N.N."/>
        </authorList>
    </citation>
    <scope>NUCLEOTIDE SEQUENCE [LARGE SCALE GENOMIC DNA]</scope>
    <source>
        <strain evidence="10 11">DSM 16981</strain>
    </source>
</reference>
<feature type="chain" id="PRO_5011598006" evidence="9">
    <location>
        <begin position="26"/>
        <end position="429"/>
    </location>
</feature>
<dbReference type="InterPro" id="IPR028351">
    <property type="entry name" value="CyaE"/>
</dbReference>
<comment type="subcellular location">
    <subcellularLocation>
        <location evidence="1">Cell outer membrane</location>
    </subcellularLocation>
</comment>
<dbReference type="OrthoDB" id="6395775at2"/>
<dbReference type="InterPro" id="IPR051906">
    <property type="entry name" value="TolC-like"/>
</dbReference>
<dbReference type="GO" id="GO:0009279">
    <property type="term" value="C:cell outer membrane"/>
    <property type="evidence" value="ECO:0007669"/>
    <property type="project" value="UniProtKB-SubCell"/>
</dbReference>
<dbReference type="EMBL" id="FNHQ01000009">
    <property type="protein sequence ID" value="SDM56923.1"/>
    <property type="molecule type" value="Genomic_DNA"/>
</dbReference>
<keyword evidence="6" id="KW-0472">Membrane</keyword>
<evidence type="ECO:0000313" key="10">
    <source>
        <dbReference type="EMBL" id="SDM56923.1"/>
    </source>
</evidence>
<comment type="similarity">
    <text evidence="2">Belongs to the outer membrane factor (OMF) (TC 1.B.17) family.</text>
</comment>
<sequence>MNLKKTLLLCGIALMVCSMLGPVYASQPAQLTIADSIRLAITHSPALKAAKAETEKASWLVKENHSAYLPTLSANHLQAYNNPDTINYPSNYRSSSLEAKTILYSGGLTEGLVGQAKKLYTGAQHNVAYTKQQVITNTYLAYYNVLQAEKNVALADEAVQRLTQHLSIVQAQYSEGTVIKSDVLRTEVELAQAKQNHSKAKNTCRLASSQFATLLGLPADQNIALADIRETVAYDGSIDQAIQTALTQRSDFKQICQEEKAAQYGTQIAKSGYLPTVSLSIKKEWQNQDSVPNPWSTQLTVGFNLFDGSRTKSKIKQAEWEITKTHELLEQKREQITLETKEAYFNLQNARTALDIASQVVAKAEEDYAIAQVRYQSGLGTNLDVIDSQGALTSAKLNYTNARYDYNKYSVQLAQAMGTITEEDTHDKE</sequence>
<evidence type="ECO:0000256" key="2">
    <source>
        <dbReference type="ARBA" id="ARBA00007613"/>
    </source>
</evidence>
<dbReference type="PANTHER" id="PTHR30026:SF20">
    <property type="entry name" value="OUTER MEMBRANE PROTEIN TOLC"/>
    <property type="match status" value="1"/>
</dbReference>
<keyword evidence="5" id="KW-0812">Transmembrane</keyword>
<keyword evidence="8" id="KW-0175">Coiled coil</keyword>
<dbReference type="PANTHER" id="PTHR30026">
    <property type="entry name" value="OUTER MEMBRANE PROTEIN TOLC"/>
    <property type="match status" value="1"/>
</dbReference>
<keyword evidence="3" id="KW-0813">Transport</keyword>
<keyword evidence="7" id="KW-0998">Cell outer membrane</keyword>
<dbReference type="GO" id="GO:0015288">
    <property type="term" value="F:porin activity"/>
    <property type="evidence" value="ECO:0007669"/>
    <property type="project" value="TreeGrafter"/>
</dbReference>
<accession>A0A1G9UAR3</accession>
<dbReference type="STRING" id="349095.SAMN05660299_01129"/>
<evidence type="ECO:0000256" key="6">
    <source>
        <dbReference type="ARBA" id="ARBA00023136"/>
    </source>
</evidence>
<evidence type="ECO:0000313" key="11">
    <source>
        <dbReference type="Proteomes" id="UP000199309"/>
    </source>
</evidence>
<dbReference type="AlphaFoldDB" id="A0A1G9UAR3"/>
<evidence type="ECO:0000256" key="3">
    <source>
        <dbReference type="ARBA" id="ARBA00022448"/>
    </source>
</evidence>